<evidence type="ECO:0000313" key="5">
    <source>
        <dbReference type="Proteomes" id="UP001162905"/>
    </source>
</evidence>
<dbReference type="NCBIfam" id="TIGR01554">
    <property type="entry name" value="major_cap_HK97"/>
    <property type="match status" value="1"/>
</dbReference>
<dbReference type="SUPFAM" id="SSF56563">
    <property type="entry name" value="Major capsid protein gp5"/>
    <property type="match status" value="1"/>
</dbReference>
<sequence>MSEVKELRDSLDKQLKDGFQGLQQKYDHVADELQKGNTVTLEMKSKIENQKGEIERIIEQVQKLEEKGLQLRGQAGEKKSFIDLVKGNDAYKALQQKNQNQAEIEITKSDMASMSETKLTSAGLVPTQWDPVIQDRPRQDLVIRDLIPTTPVDGPAYGYFLEKLHTRGAGMVAEGTLKPSSDVTFEQKTDNVRKIAVWMPVTDEALDDIPQLYSYIQELLRYDLKLKEEGQILKGDGTGNNLNGIMTQATAFAAALGMTGDTAIDTVRRAIYQVRKQSKRPADAVVMTDLDWMNIELLKDADNRYLFANLQGMITPVLWGRPVVVSDSMDEGTPAAGGTAATGGEFLVGSFAQGARLYDRMAFTVKVGWINDDFVKNQRVLLVEERLGLAVRRPYAFVKGRFAVAQ</sequence>
<feature type="domain" description="Phage capsid-like C-terminal" evidence="3">
    <location>
        <begin position="124"/>
        <end position="402"/>
    </location>
</feature>
<evidence type="ECO:0000256" key="2">
    <source>
        <dbReference type="SAM" id="Coils"/>
    </source>
</evidence>
<keyword evidence="5" id="KW-1185">Reference proteome</keyword>
<evidence type="ECO:0000313" key="4">
    <source>
        <dbReference type="EMBL" id="MCF7545683.1"/>
    </source>
</evidence>
<dbReference type="RefSeq" id="WP_237254975.1">
    <property type="nucleotide sequence ID" value="NZ_JAKJXF010000004.1"/>
</dbReference>
<name>A0ABS9IDA0_9PSED</name>
<evidence type="ECO:0000259" key="3">
    <source>
        <dbReference type="Pfam" id="PF05065"/>
    </source>
</evidence>
<protein>
    <submittedName>
        <fullName evidence="4">Phage major capsid protein</fullName>
    </submittedName>
</protein>
<proteinExistence type="predicted"/>
<gene>
    <name evidence="4" type="ORF">L4G47_26205</name>
</gene>
<dbReference type="Pfam" id="PF05065">
    <property type="entry name" value="Phage_capsid"/>
    <property type="match status" value="1"/>
</dbReference>
<dbReference type="Gene3D" id="3.30.2400.10">
    <property type="entry name" value="Major capsid protein gp5"/>
    <property type="match status" value="1"/>
</dbReference>
<dbReference type="InterPro" id="IPR024455">
    <property type="entry name" value="Phage_capsid"/>
</dbReference>
<comment type="caution">
    <text evidence="4">The sequence shown here is derived from an EMBL/GenBank/DDBJ whole genome shotgun (WGS) entry which is preliminary data.</text>
</comment>
<dbReference type="EMBL" id="JAKJXH010000061">
    <property type="protein sequence ID" value="MCF7545683.1"/>
    <property type="molecule type" value="Genomic_DNA"/>
</dbReference>
<organism evidence="4 5">
    <name type="scientific">Pseudomonas petrae</name>
    <dbReference type="NCBI Taxonomy" id="2912190"/>
    <lineage>
        <taxon>Bacteria</taxon>
        <taxon>Pseudomonadati</taxon>
        <taxon>Pseudomonadota</taxon>
        <taxon>Gammaproteobacteria</taxon>
        <taxon>Pseudomonadales</taxon>
        <taxon>Pseudomonadaceae</taxon>
        <taxon>Pseudomonas</taxon>
    </lineage>
</organism>
<evidence type="ECO:0000256" key="1">
    <source>
        <dbReference type="ARBA" id="ARBA00004328"/>
    </source>
</evidence>
<comment type="subcellular location">
    <subcellularLocation>
        <location evidence="1">Virion</location>
    </subcellularLocation>
</comment>
<dbReference type="Proteomes" id="UP001162905">
    <property type="component" value="Unassembled WGS sequence"/>
</dbReference>
<dbReference type="InterPro" id="IPR054612">
    <property type="entry name" value="Phage_capsid-like_C"/>
</dbReference>
<accession>A0ABS9IDA0</accession>
<dbReference type="Gene3D" id="3.30.2320.10">
    <property type="entry name" value="hypothetical protein PF0899 domain"/>
    <property type="match status" value="1"/>
</dbReference>
<reference evidence="4" key="1">
    <citation type="submission" date="2022-01" db="EMBL/GenBank/DDBJ databases">
        <title>Pseudomonas sp. nov. isolated from Antarctic regolith.</title>
        <authorList>
            <person name="Novakova D."/>
            <person name="Sedlar K."/>
        </authorList>
    </citation>
    <scope>NUCLEOTIDE SEQUENCE</scope>
    <source>
        <strain evidence="4">P2647</strain>
    </source>
</reference>
<keyword evidence="2" id="KW-0175">Coiled coil</keyword>
<feature type="coiled-coil region" evidence="2">
    <location>
        <begin position="44"/>
        <end position="74"/>
    </location>
</feature>